<dbReference type="PROSITE" id="PS51704">
    <property type="entry name" value="GP_PDE"/>
    <property type="match status" value="1"/>
</dbReference>
<dbReference type="RefSeq" id="WP_149334639.1">
    <property type="nucleotide sequence ID" value="NZ_BJJW01000009.1"/>
</dbReference>
<dbReference type="Pfam" id="PF10110">
    <property type="entry name" value="GPDPase_memb"/>
    <property type="match status" value="1"/>
</dbReference>
<feature type="transmembrane region" description="Helical" evidence="1">
    <location>
        <begin position="109"/>
        <end position="132"/>
    </location>
</feature>
<keyword evidence="1" id="KW-0812">Transmembrane</keyword>
<keyword evidence="1" id="KW-1133">Transmembrane helix</keyword>
<organism evidence="3 4">
    <name type="scientific">Leuconostoc citreum</name>
    <dbReference type="NCBI Taxonomy" id="33964"/>
    <lineage>
        <taxon>Bacteria</taxon>
        <taxon>Bacillati</taxon>
        <taxon>Bacillota</taxon>
        <taxon>Bacilli</taxon>
        <taxon>Lactobacillales</taxon>
        <taxon>Lactobacillaceae</taxon>
        <taxon>Leuconostoc</taxon>
    </lineage>
</organism>
<comment type="caution">
    <text evidence="3">The sequence shown here is derived from an EMBL/GenBank/DDBJ whole genome shotgun (WGS) entry which is preliminary data.</text>
</comment>
<dbReference type="Gene3D" id="3.20.20.190">
    <property type="entry name" value="Phosphatidylinositol (PI) phosphodiesterase"/>
    <property type="match status" value="1"/>
</dbReference>
<feature type="transmembrane region" description="Helical" evidence="1">
    <location>
        <begin position="197"/>
        <end position="218"/>
    </location>
</feature>
<dbReference type="EMBL" id="BJJW01000009">
    <property type="protein sequence ID" value="GDZ84309.1"/>
    <property type="molecule type" value="Genomic_DNA"/>
</dbReference>
<accession>A0A5A5U1Q3</accession>
<dbReference type="PANTHER" id="PTHR46211:SF8">
    <property type="entry name" value="PHOSPHODIESTERASE"/>
    <property type="match status" value="1"/>
</dbReference>
<dbReference type="InterPro" id="IPR017946">
    <property type="entry name" value="PLC-like_Pdiesterase_TIM-brl"/>
</dbReference>
<gene>
    <name evidence="3" type="ORF">LCIT_15510</name>
</gene>
<keyword evidence="1" id="KW-0472">Membrane</keyword>
<dbReference type="Pfam" id="PF03009">
    <property type="entry name" value="GDPD"/>
    <property type="match status" value="1"/>
</dbReference>
<reference evidence="3 4" key="1">
    <citation type="submission" date="2019-04" db="EMBL/GenBank/DDBJ databases">
        <title>A pseudo-fructophilic Leuconostoc citreum strain F192-5 isolated from peel of satsuma mandarin: the first report for isolation and characterization of strain-dependent fructophilic-like characteristics.</title>
        <authorList>
            <person name="Maeno S."/>
            <person name="Tanizawa Y."/>
            <person name="Kajikawa A."/>
            <person name="Kanesaki Y."/>
            <person name="Kubota E."/>
            <person name="Arita M."/>
            <person name="Leon D."/>
            <person name="Endo A."/>
        </authorList>
    </citation>
    <scope>NUCLEOTIDE SEQUENCE [LARGE SCALE GENOMIC DNA]</scope>
    <source>
        <strain evidence="3 4">F192-5</strain>
    </source>
</reference>
<feature type="transmembrane region" description="Helical" evidence="1">
    <location>
        <begin position="152"/>
        <end position="176"/>
    </location>
</feature>
<dbReference type="Proteomes" id="UP000323274">
    <property type="component" value="Unassembled WGS sequence"/>
</dbReference>
<feature type="transmembrane region" description="Helical" evidence="1">
    <location>
        <begin position="66"/>
        <end position="88"/>
    </location>
</feature>
<dbReference type="GO" id="GO:0008081">
    <property type="term" value="F:phosphoric diester hydrolase activity"/>
    <property type="evidence" value="ECO:0007669"/>
    <property type="project" value="InterPro"/>
</dbReference>
<feature type="transmembrane region" description="Helical" evidence="1">
    <location>
        <begin position="238"/>
        <end position="261"/>
    </location>
</feature>
<evidence type="ECO:0000313" key="3">
    <source>
        <dbReference type="EMBL" id="GDZ84309.1"/>
    </source>
</evidence>
<dbReference type="AlphaFoldDB" id="A0A5A5U1Q3"/>
<sequence>MIKERLNHGQLLLLTASLLFLFNMLTAKIVDTLQSFQPPAYDIATGSLQKLGHFMAQNWRTYTITLVGYLVIWGLLVTLAVTIMLLSWHQLNRRYYIKALKSGQIHLSVLLMLLLSVPLTQIGFKFPVAYYLTMPKTFIDVIQNPIIWCLSVVSYLILLWLAFRLHLVAYFAITTAQGMKKNIKQSWQETRQQNRSVLYFGIKLLGCIALVIIVLFLIQKGLDQFLVGEQKRWIANALIAIGIGYFYIVTSQCYLFYTALVKPETQSKSTKSLLMGVSYLGILMIIGIFSSFLSGKFVREPNKNTLVIAHKGIASEKQAPNTLATLTQVAQTKPDFVEIDIQPTRDGVYVLSHDGDIKATDGKSYKIDETSWQTLKTIRYRTKGQTLRVTSFNDYISRANQLHQKLLVELKISDTITTQALLDFQNRYGQALKANHAQLQSLNQNIIKRLSEHMDQPMGLLSPVVNSIDGAKFSRFYAIEYSNANANLAQRVTQYHKALYVWTLNQKSDIATAYALGVTGYITDYPKQTRTLLTQFNKQARYADVIWQMVMLQKTNI</sequence>
<evidence type="ECO:0000259" key="2">
    <source>
        <dbReference type="PROSITE" id="PS51704"/>
    </source>
</evidence>
<proteinExistence type="predicted"/>
<dbReference type="SUPFAM" id="SSF51695">
    <property type="entry name" value="PLC-like phosphodiesterases"/>
    <property type="match status" value="1"/>
</dbReference>
<protein>
    <submittedName>
        <fullName evidence="3">Glycerophosphodiester phosphodiesterase</fullName>
    </submittedName>
</protein>
<evidence type="ECO:0000313" key="4">
    <source>
        <dbReference type="Proteomes" id="UP000323274"/>
    </source>
</evidence>
<dbReference type="InterPro" id="IPR018476">
    <property type="entry name" value="GlyceroP-diester-Pdiesterase_M"/>
</dbReference>
<dbReference type="GO" id="GO:0006629">
    <property type="term" value="P:lipid metabolic process"/>
    <property type="evidence" value="ECO:0007669"/>
    <property type="project" value="InterPro"/>
</dbReference>
<dbReference type="InterPro" id="IPR030395">
    <property type="entry name" value="GP_PDE_dom"/>
</dbReference>
<evidence type="ECO:0000256" key="1">
    <source>
        <dbReference type="SAM" id="Phobius"/>
    </source>
</evidence>
<feature type="transmembrane region" description="Helical" evidence="1">
    <location>
        <begin position="273"/>
        <end position="293"/>
    </location>
</feature>
<dbReference type="PANTHER" id="PTHR46211">
    <property type="entry name" value="GLYCEROPHOSPHORYL DIESTER PHOSPHODIESTERASE"/>
    <property type="match status" value="1"/>
</dbReference>
<name>A0A5A5U1Q3_LEUCI</name>
<feature type="domain" description="GP-PDE" evidence="2">
    <location>
        <begin position="305"/>
        <end position="533"/>
    </location>
</feature>